<keyword evidence="1" id="KW-0472">Membrane</keyword>
<evidence type="ECO:0000313" key="4">
    <source>
        <dbReference type="Proteomes" id="UP000005408"/>
    </source>
</evidence>
<dbReference type="AlphaFoldDB" id="A0A8W8LUL7"/>
<evidence type="ECO:0000256" key="2">
    <source>
        <dbReference type="SAM" id="SignalP"/>
    </source>
</evidence>
<organism evidence="3 4">
    <name type="scientific">Magallana gigas</name>
    <name type="common">Pacific oyster</name>
    <name type="synonym">Crassostrea gigas</name>
    <dbReference type="NCBI Taxonomy" id="29159"/>
    <lineage>
        <taxon>Eukaryota</taxon>
        <taxon>Metazoa</taxon>
        <taxon>Spiralia</taxon>
        <taxon>Lophotrochozoa</taxon>
        <taxon>Mollusca</taxon>
        <taxon>Bivalvia</taxon>
        <taxon>Autobranchia</taxon>
        <taxon>Pteriomorphia</taxon>
        <taxon>Ostreida</taxon>
        <taxon>Ostreoidea</taxon>
        <taxon>Ostreidae</taxon>
        <taxon>Magallana</taxon>
    </lineage>
</organism>
<keyword evidence="1" id="KW-0812">Transmembrane</keyword>
<dbReference type="EnsemblMetazoa" id="G29795.1">
    <property type="protein sequence ID" value="G29795.1:cds"/>
    <property type="gene ID" value="G29795"/>
</dbReference>
<dbReference type="Proteomes" id="UP000005408">
    <property type="component" value="Unassembled WGS sequence"/>
</dbReference>
<proteinExistence type="predicted"/>
<accession>A0A8W8LUL7</accession>
<reference evidence="3" key="1">
    <citation type="submission" date="2022-08" db="UniProtKB">
        <authorList>
            <consortium name="EnsemblMetazoa"/>
        </authorList>
    </citation>
    <scope>IDENTIFICATION</scope>
    <source>
        <strain evidence="3">05x7-T-G4-1.051#20</strain>
    </source>
</reference>
<feature type="chain" id="PRO_5036461683" description="CUB domain-containing protein" evidence="2">
    <location>
        <begin position="23"/>
        <end position="442"/>
    </location>
</feature>
<protein>
    <recommendedName>
        <fullName evidence="5">CUB domain-containing protein</fullName>
    </recommendedName>
</protein>
<name>A0A8W8LUL7_MAGGI</name>
<feature type="signal peptide" evidence="2">
    <location>
        <begin position="1"/>
        <end position="22"/>
    </location>
</feature>
<keyword evidence="2" id="KW-0732">Signal</keyword>
<evidence type="ECO:0008006" key="5">
    <source>
        <dbReference type="Google" id="ProtNLM"/>
    </source>
</evidence>
<keyword evidence="1" id="KW-1133">Transmembrane helix</keyword>
<feature type="transmembrane region" description="Helical" evidence="1">
    <location>
        <begin position="168"/>
        <end position="192"/>
    </location>
</feature>
<evidence type="ECO:0000256" key="1">
    <source>
        <dbReference type="SAM" id="Phobius"/>
    </source>
</evidence>
<feature type="transmembrane region" description="Helical" evidence="1">
    <location>
        <begin position="348"/>
        <end position="371"/>
    </location>
</feature>
<evidence type="ECO:0000313" key="3">
    <source>
        <dbReference type="EnsemblMetazoa" id="G29795.1:cds"/>
    </source>
</evidence>
<sequence>MIVSSFVLVISAILTISHRSVGFKDQNTYEFGNDCLSFTEDLKEDDKRYVRYNGKDVDSYCDYFRFRGRGDDTSDKYSVCVTPLYFNDSDCAVEIQIKTSLSGFTENKITCDRNQSDKYCGPKEEALYIVFNDRYGRPTTGASFNLWITVKRKSAYNRNKGSMFGGGMWIIIGAGVLGLITVCIIIVCWRVFRQVSCPNSKKRSASRHKDEFGEDCSDLSKDVYENSEKYVEYHGRKVSSICDYFKFRGEGDDILDEYSVCVTPLYFNDTDCAVEIYIKTSYSGVTKHRITCTENKRAKYCGPQDESLYIKLKTHFGRDSNEANFKLKITAKKEYDFLDTDDSLDYSALVGAIVGGVISGLVLITVCIALFCCYSKPICGPCCPNTTEHNGDALQHFITRRLSHDSIFTSREACKSTDTWKQFFRCTTKLCGGDGVIILTRL</sequence>
<keyword evidence="4" id="KW-1185">Reference proteome</keyword>